<dbReference type="GO" id="GO:0016298">
    <property type="term" value="F:lipase activity"/>
    <property type="evidence" value="ECO:0007669"/>
    <property type="project" value="InterPro"/>
</dbReference>
<dbReference type="Gene3D" id="3.40.50.1820">
    <property type="entry name" value="alpha/beta hydrolase"/>
    <property type="match status" value="1"/>
</dbReference>
<feature type="region of interest" description="Disordered" evidence="1">
    <location>
        <begin position="1"/>
        <end position="35"/>
    </location>
</feature>
<feature type="compositionally biased region" description="Acidic residues" evidence="1">
    <location>
        <begin position="603"/>
        <end position="617"/>
    </location>
</feature>
<proteinExistence type="predicted"/>
<organism evidence="4">
    <name type="scientific">Psittacine aviadenovirus B</name>
    <dbReference type="NCBI Taxonomy" id="2169709"/>
    <lineage>
        <taxon>Viruses</taxon>
        <taxon>Varidnaviria</taxon>
        <taxon>Bamfordvirae</taxon>
        <taxon>Preplasmiviricota</taxon>
        <taxon>Polisuviricotina</taxon>
        <taxon>Pharingeaviricetes</taxon>
        <taxon>Rowavirales</taxon>
        <taxon>Adenoviridae</taxon>
        <taxon>Aviadenovirus</taxon>
        <taxon>Aviadenovirus rubri</taxon>
    </lineage>
</organism>
<accession>A0AB38ZPC8</accession>
<reference evidence="4" key="1">
    <citation type="submission" date="2023-06" db="EMBL/GenBank/DDBJ databases">
        <title>Identification of a novel pathogenic adenovirus species in African Grey Parrot unveils distinct lineage within aviadenoviruses.</title>
        <authorList>
            <person name="Das T."/>
            <person name="Raidal S."/>
            <person name="Das S."/>
        </authorList>
    </citation>
    <scope>NUCLEOTIDE SEQUENCE</scope>
    <source>
        <strain evidence="4">CS23-0540</strain>
    </source>
</reference>
<evidence type="ECO:0000313" key="4">
    <source>
        <dbReference type="EMBL" id="XBY87780.1"/>
    </source>
</evidence>
<dbReference type="InterPro" id="IPR029058">
    <property type="entry name" value="AB_hydrolase_fold"/>
</dbReference>
<evidence type="ECO:0000256" key="1">
    <source>
        <dbReference type="SAM" id="MobiDB-lite"/>
    </source>
</evidence>
<sequence>MLHGYAGGVPLHTNTPTTACSPSESSAGSIPSYPSPRNPPPYLSWEGDRPPQAILYFYNVSRRAFRPFRVGPAVYETMEREGVFAEGRGGNLVLLVHGWQGEHSSVPLFKAALRAHQFVSPNSCVLFVSWDPQGAQDAYAQAARYSVRLDLGMFLVHVRPVNTTLHCVGHELGAHACAALCRQWRNLTGGHCSRIVALSPSYTAFDASPALSKHRLSRLDARYVVALVADDFLSHVGDYHEYLSSSGASGCREGSWSSKCVGPFCENISIADRLDRENNVAVSCNSLLTVIMFITFLDRKHLPLIRSPPAYPGVGLGPQGLTPSLWSSVVSSKDYTYPDYFDSRVVPYKHGWFPDYVAGAMVVVVTDREDGVDIDQALSTYSARVRQYRVTAGFLRAYFITGVTIFCSEMPYIVRFLGDSSFYTPEGRYASPAFSTESLTCRRSRVSTSRSAFYCEVPSRGKKVPHFRAGLAPRTDPLPPLEGCLAAVHPSDLLSRSETLTVAVGAKLLLPLDFSPFPFVELSMYVNDTSFPLVTYFDVCESVPPNVEIRLDGERHAVMRFQHPGSYTLKLYTVYDVTTFSVSVSLDEEREDAVVSYSGESDASGDEDDEEEEEECSGVEWARDGGVLRVPADLEESVLDPPTIAFLAVSALAIVLVVVAGAAYAYVSRREPMPESLSLTRYTRKEWGDGDRRVDGESDRLETAA</sequence>
<dbReference type="EMBL" id="OR096706">
    <property type="protein sequence ID" value="XBY87780.1"/>
    <property type="molecule type" value="Genomic_DNA"/>
</dbReference>
<keyword evidence="2" id="KW-0812">Transmembrane</keyword>
<feature type="compositionally biased region" description="Low complexity" evidence="1">
    <location>
        <begin position="21"/>
        <end position="32"/>
    </location>
</feature>
<keyword evidence="2" id="KW-1133">Transmembrane helix</keyword>
<feature type="transmembrane region" description="Helical" evidence="2">
    <location>
        <begin position="644"/>
        <end position="667"/>
    </location>
</feature>
<feature type="domain" description="Lipase" evidence="3">
    <location>
        <begin position="92"/>
        <end position="227"/>
    </location>
</feature>
<keyword evidence="2" id="KW-0472">Membrane</keyword>
<evidence type="ECO:0000256" key="2">
    <source>
        <dbReference type="SAM" id="Phobius"/>
    </source>
</evidence>
<protein>
    <submittedName>
        <fullName evidence="4">ORF15 protein</fullName>
    </submittedName>
</protein>
<dbReference type="SUPFAM" id="SSF53474">
    <property type="entry name" value="alpha/beta-Hydrolases"/>
    <property type="match status" value="1"/>
</dbReference>
<dbReference type="Pfam" id="PF00151">
    <property type="entry name" value="Lipase"/>
    <property type="match status" value="1"/>
</dbReference>
<feature type="region of interest" description="Disordered" evidence="1">
    <location>
        <begin position="595"/>
        <end position="618"/>
    </location>
</feature>
<name>A0AB38ZPC8_9ADEN</name>
<dbReference type="InterPro" id="IPR013818">
    <property type="entry name" value="Lipase"/>
</dbReference>
<evidence type="ECO:0000259" key="3">
    <source>
        <dbReference type="Pfam" id="PF00151"/>
    </source>
</evidence>